<proteinExistence type="inferred from homology"/>
<dbReference type="Gene3D" id="1.10.630.10">
    <property type="entry name" value="Cytochrome P450"/>
    <property type="match status" value="1"/>
</dbReference>
<keyword evidence="7 8" id="KW-0349">Heme</keyword>
<keyword evidence="6 8" id="KW-0503">Monooxygenase</keyword>
<dbReference type="SUPFAM" id="SSF48264">
    <property type="entry name" value="Cytochrome P450"/>
    <property type="match status" value="1"/>
</dbReference>
<dbReference type="GO" id="GO:0016705">
    <property type="term" value="F:oxidoreductase activity, acting on paired donors, with incorporation or reduction of molecular oxygen"/>
    <property type="evidence" value="ECO:0007669"/>
    <property type="project" value="InterPro"/>
</dbReference>
<name>A0A3D8SHX8_9HELO</name>
<dbReference type="InterPro" id="IPR001128">
    <property type="entry name" value="Cyt_P450"/>
</dbReference>
<evidence type="ECO:0000256" key="6">
    <source>
        <dbReference type="ARBA" id="ARBA00023033"/>
    </source>
</evidence>
<dbReference type="OrthoDB" id="3945418at2759"/>
<dbReference type="Proteomes" id="UP000256328">
    <property type="component" value="Unassembled WGS sequence"/>
</dbReference>
<evidence type="ECO:0000256" key="1">
    <source>
        <dbReference type="ARBA" id="ARBA00001971"/>
    </source>
</evidence>
<accession>A0A3D8SHX8</accession>
<keyword evidence="3 7" id="KW-0479">Metal-binding</keyword>
<protein>
    <submittedName>
        <fullName evidence="9">Cytochrome P450-8</fullName>
    </submittedName>
</protein>
<comment type="caution">
    <text evidence="9">The sequence shown here is derived from an EMBL/GenBank/DDBJ whole genome shotgun (WGS) entry which is preliminary data.</text>
</comment>
<dbReference type="InterPro" id="IPR002401">
    <property type="entry name" value="Cyt_P450_E_grp-I"/>
</dbReference>
<dbReference type="PRINTS" id="PR00463">
    <property type="entry name" value="EP450I"/>
</dbReference>
<evidence type="ECO:0000256" key="5">
    <source>
        <dbReference type="ARBA" id="ARBA00023004"/>
    </source>
</evidence>
<evidence type="ECO:0000313" key="9">
    <source>
        <dbReference type="EMBL" id="RDW85916.1"/>
    </source>
</evidence>
<keyword evidence="4 8" id="KW-0560">Oxidoreductase</keyword>
<dbReference type="EMBL" id="PDLN01000005">
    <property type="protein sequence ID" value="RDW85916.1"/>
    <property type="molecule type" value="Genomic_DNA"/>
</dbReference>
<dbReference type="Pfam" id="PF00067">
    <property type="entry name" value="p450"/>
    <property type="match status" value="1"/>
</dbReference>
<sequence>MVGPSASVALATVFVAWLLARIAWRLFFHPLARFPGPKLAALTHWYEGYYDIVKKGQFTFEIGRMHEKYGPIVRVGPDELHILDPEFYEKLYDTRNLKVDKYAWFYTMLGNPQATFPTVSAEVHRKRRAALNPFFSVNAISKLTPTVQAGVDKLSSRMDECVAQNKPIPLFYAYRCLTVDIISDYAFAGKLGMLEREDWGESFYFAWRALWEMSGMIRQLPWMMDVLMALPRWVTAATNPAALEVIDMIATTDEQTRLVLETSPEAYDAKPYPTIMWGIANNPDLPPEEKTFKRLAVEANSILAAGFETTASVLTLMTFLVLDNPEVHARLKLELETAIPDPNNVPSWQVLERLPLLSAVVKESLRMSVGAVSRLPRVYPEPIQYKQWTIPANTGVGMSNWYIAFSPDIFPEPKRFNPDRWDLPGSPTRRYLEKHLHPFGGGSRQCVAMNMAYAELYSVLATIIRRYPDMALWETDQSDMEFVFDYFAGAATHKRGGLKVKIGKDVAGK</sequence>
<keyword evidence="10" id="KW-1185">Reference proteome</keyword>
<reference evidence="9 10" key="1">
    <citation type="journal article" date="2018" name="IMA Fungus">
        <title>IMA Genome-F 9: Draft genome sequence of Annulohypoxylon stygium, Aspergillus mulundensis, Berkeleyomyces basicola (syn. Thielaviopsis basicola), Ceratocystis smalleyi, two Cercospora beticola strains, Coleophoma cylindrospora, Fusarium fracticaudum, Phialophora cf. hyalina, and Morchella septimelata.</title>
        <authorList>
            <person name="Wingfield B.D."/>
            <person name="Bills G.F."/>
            <person name="Dong Y."/>
            <person name="Huang W."/>
            <person name="Nel W.J."/>
            <person name="Swalarsk-Parry B.S."/>
            <person name="Vaghefi N."/>
            <person name="Wilken P.M."/>
            <person name="An Z."/>
            <person name="de Beer Z.W."/>
            <person name="De Vos L."/>
            <person name="Chen L."/>
            <person name="Duong T.A."/>
            <person name="Gao Y."/>
            <person name="Hammerbacher A."/>
            <person name="Kikkert J.R."/>
            <person name="Li Y."/>
            <person name="Li H."/>
            <person name="Li K."/>
            <person name="Li Q."/>
            <person name="Liu X."/>
            <person name="Ma X."/>
            <person name="Naidoo K."/>
            <person name="Pethybridge S.J."/>
            <person name="Sun J."/>
            <person name="Steenkamp E.T."/>
            <person name="van der Nest M.A."/>
            <person name="van Wyk S."/>
            <person name="Wingfield M.J."/>
            <person name="Xiong C."/>
            <person name="Yue Q."/>
            <person name="Zhang X."/>
        </authorList>
    </citation>
    <scope>NUCLEOTIDE SEQUENCE [LARGE SCALE GENOMIC DNA]</scope>
    <source>
        <strain evidence="9 10">BP5796</strain>
    </source>
</reference>
<gene>
    <name evidence="9" type="ORF">BP5796_04241</name>
</gene>
<dbReference type="GO" id="GO:0020037">
    <property type="term" value="F:heme binding"/>
    <property type="evidence" value="ECO:0007669"/>
    <property type="project" value="InterPro"/>
</dbReference>
<evidence type="ECO:0000256" key="2">
    <source>
        <dbReference type="ARBA" id="ARBA00010617"/>
    </source>
</evidence>
<dbReference type="GO" id="GO:0004497">
    <property type="term" value="F:monooxygenase activity"/>
    <property type="evidence" value="ECO:0007669"/>
    <property type="project" value="UniProtKB-KW"/>
</dbReference>
<evidence type="ECO:0000256" key="8">
    <source>
        <dbReference type="RuleBase" id="RU000461"/>
    </source>
</evidence>
<evidence type="ECO:0000256" key="3">
    <source>
        <dbReference type="ARBA" id="ARBA00022723"/>
    </source>
</evidence>
<dbReference type="PROSITE" id="PS00086">
    <property type="entry name" value="CYTOCHROME_P450"/>
    <property type="match status" value="1"/>
</dbReference>
<dbReference type="CDD" id="cd11062">
    <property type="entry name" value="CYP58-like"/>
    <property type="match status" value="1"/>
</dbReference>
<dbReference type="InterPro" id="IPR036396">
    <property type="entry name" value="Cyt_P450_sf"/>
</dbReference>
<dbReference type="AlphaFoldDB" id="A0A3D8SHX8"/>
<organism evidence="9 10">
    <name type="scientific">Coleophoma crateriformis</name>
    <dbReference type="NCBI Taxonomy" id="565419"/>
    <lineage>
        <taxon>Eukaryota</taxon>
        <taxon>Fungi</taxon>
        <taxon>Dikarya</taxon>
        <taxon>Ascomycota</taxon>
        <taxon>Pezizomycotina</taxon>
        <taxon>Leotiomycetes</taxon>
        <taxon>Helotiales</taxon>
        <taxon>Dermateaceae</taxon>
        <taxon>Coleophoma</taxon>
    </lineage>
</organism>
<evidence type="ECO:0000313" key="10">
    <source>
        <dbReference type="Proteomes" id="UP000256328"/>
    </source>
</evidence>
<comment type="similarity">
    <text evidence="2 8">Belongs to the cytochrome P450 family.</text>
</comment>
<evidence type="ECO:0000256" key="4">
    <source>
        <dbReference type="ARBA" id="ARBA00023002"/>
    </source>
</evidence>
<feature type="binding site" description="axial binding residue" evidence="7">
    <location>
        <position position="446"/>
    </location>
    <ligand>
        <name>heme</name>
        <dbReference type="ChEBI" id="CHEBI:30413"/>
    </ligand>
    <ligandPart>
        <name>Fe</name>
        <dbReference type="ChEBI" id="CHEBI:18248"/>
    </ligandPart>
</feature>
<evidence type="ECO:0000256" key="7">
    <source>
        <dbReference type="PIRSR" id="PIRSR602401-1"/>
    </source>
</evidence>
<comment type="cofactor">
    <cofactor evidence="1 7">
        <name>heme</name>
        <dbReference type="ChEBI" id="CHEBI:30413"/>
    </cofactor>
</comment>
<dbReference type="InterPro" id="IPR050121">
    <property type="entry name" value="Cytochrome_P450_monoxygenase"/>
</dbReference>
<dbReference type="PANTHER" id="PTHR24305:SF157">
    <property type="entry name" value="N-ACETYLTRYPTOPHAN 6-HYDROXYLASE IVOC-RELATED"/>
    <property type="match status" value="1"/>
</dbReference>
<dbReference type="PRINTS" id="PR00385">
    <property type="entry name" value="P450"/>
</dbReference>
<keyword evidence="5 7" id="KW-0408">Iron</keyword>
<dbReference type="InterPro" id="IPR017972">
    <property type="entry name" value="Cyt_P450_CS"/>
</dbReference>
<dbReference type="PANTHER" id="PTHR24305">
    <property type="entry name" value="CYTOCHROME P450"/>
    <property type="match status" value="1"/>
</dbReference>
<dbReference type="GO" id="GO:0005506">
    <property type="term" value="F:iron ion binding"/>
    <property type="evidence" value="ECO:0007669"/>
    <property type="project" value="InterPro"/>
</dbReference>